<keyword evidence="3" id="KW-1185">Reference proteome</keyword>
<evidence type="ECO:0000256" key="1">
    <source>
        <dbReference type="SAM" id="MobiDB-lite"/>
    </source>
</evidence>
<dbReference type="EMBL" id="BSNN01000006">
    <property type="protein sequence ID" value="GLQ35872.1"/>
    <property type="molecule type" value="Genomic_DNA"/>
</dbReference>
<accession>A0ABQ5VX53</accession>
<organism evidence="2 3">
    <name type="scientific">Amylibacter marinus</name>
    <dbReference type="NCBI Taxonomy" id="1475483"/>
    <lineage>
        <taxon>Bacteria</taxon>
        <taxon>Pseudomonadati</taxon>
        <taxon>Pseudomonadota</taxon>
        <taxon>Alphaproteobacteria</taxon>
        <taxon>Rhodobacterales</taxon>
        <taxon>Paracoccaceae</taxon>
        <taxon>Amylibacter</taxon>
    </lineage>
</organism>
<reference evidence="3" key="1">
    <citation type="journal article" date="2019" name="Int. J. Syst. Evol. Microbiol.">
        <title>The Global Catalogue of Microorganisms (GCM) 10K type strain sequencing project: providing services to taxonomists for standard genome sequencing and annotation.</title>
        <authorList>
            <consortium name="The Broad Institute Genomics Platform"/>
            <consortium name="The Broad Institute Genome Sequencing Center for Infectious Disease"/>
            <person name="Wu L."/>
            <person name="Ma J."/>
        </authorList>
    </citation>
    <scope>NUCLEOTIDE SEQUENCE [LARGE SCALE GENOMIC DNA]</scope>
    <source>
        <strain evidence="3">NBRC 110140</strain>
    </source>
</reference>
<comment type="caution">
    <text evidence="2">The sequence shown here is derived from an EMBL/GenBank/DDBJ whole genome shotgun (WGS) entry which is preliminary data.</text>
</comment>
<name>A0ABQ5VX53_9RHOB</name>
<protein>
    <submittedName>
        <fullName evidence="2">Uncharacterized protein</fullName>
    </submittedName>
</protein>
<evidence type="ECO:0000313" key="2">
    <source>
        <dbReference type="EMBL" id="GLQ35872.1"/>
    </source>
</evidence>
<proteinExistence type="predicted"/>
<dbReference type="Proteomes" id="UP001156694">
    <property type="component" value="Unassembled WGS sequence"/>
</dbReference>
<evidence type="ECO:0000313" key="3">
    <source>
        <dbReference type="Proteomes" id="UP001156694"/>
    </source>
</evidence>
<feature type="compositionally biased region" description="Basic residues" evidence="1">
    <location>
        <begin position="35"/>
        <end position="45"/>
    </location>
</feature>
<sequence length="54" mass="6367">MADKSEDKPVKKTMKQMLEEKAKHQPHYQTLKNTVKGRKGIHNKKNPWDDHNKA</sequence>
<dbReference type="RefSeq" id="WP_284378948.1">
    <property type="nucleotide sequence ID" value="NZ_BSNN01000006.1"/>
</dbReference>
<gene>
    <name evidence="2" type="ORF">GCM10007939_21560</name>
</gene>
<feature type="region of interest" description="Disordered" evidence="1">
    <location>
        <begin position="19"/>
        <end position="54"/>
    </location>
</feature>